<dbReference type="GeneID" id="18813604"/>
<evidence type="ECO:0000256" key="2">
    <source>
        <dbReference type="ARBA" id="ARBA00022679"/>
    </source>
</evidence>
<protein>
    <recommendedName>
        <fullName evidence="4">Alpha-type protein kinase domain-containing protein</fullName>
    </recommendedName>
</protein>
<dbReference type="InterPro" id="IPR004166">
    <property type="entry name" value="a-kinase_dom"/>
</dbReference>
<dbReference type="SUPFAM" id="SSF56112">
    <property type="entry name" value="Protein kinase-like (PK-like)"/>
    <property type="match status" value="1"/>
</dbReference>
<keyword evidence="2" id="KW-0808">Transferase</keyword>
<evidence type="ECO:0000313" key="5">
    <source>
        <dbReference type="EMBL" id="EGO21335.1"/>
    </source>
</evidence>
<feature type="domain" description="Alpha-type protein kinase" evidence="4">
    <location>
        <begin position="52"/>
        <end position="316"/>
    </location>
</feature>
<dbReference type="Pfam" id="PF02816">
    <property type="entry name" value="Alpha_kinase"/>
    <property type="match status" value="1"/>
</dbReference>
<gene>
    <name evidence="5" type="ORF">SERLADRAFT_417646</name>
</gene>
<dbReference type="KEGG" id="sla:SERLADRAFT_417646"/>
<dbReference type="EMBL" id="GL945439">
    <property type="protein sequence ID" value="EGO21335.1"/>
    <property type="molecule type" value="Genomic_DNA"/>
</dbReference>
<dbReference type="GO" id="GO:0005524">
    <property type="term" value="F:ATP binding"/>
    <property type="evidence" value="ECO:0007669"/>
    <property type="project" value="InterPro"/>
</dbReference>
<sequence length="326" mass="36260">MTATMFTHLCFAQDMFTNGLTVFEYLVGFNIPDSSTLKRVMKAQKDLLERLRPFDFKDKASQPIVTLAVDRSTKSMVAPAGSFKTCHPASFVNLDKLSQAHITAVPILGLEAIVVKHVYWRVSGPTSSHKQLTINDKLVKTLDEANCLYWATSLINLLYSYIDKTLACRAPTAPTIIVPRLHLVHSAVAVPQDSCEASAAVYLLEEKITGKFVKYINNNSATLRQNLEESELNIAEFLCFAQHAQHAQYNITQGLVFLSDFQGAGDLLTDCQVITTPDYAKSFSDGNWTKMLHNFPKRHNQQILCGLGFSVILSHPDGYVNLSMPV</sequence>
<accession>F8P7B9</accession>
<dbReference type="GO" id="GO:0004674">
    <property type="term" value="F:protein serine/threonine kinase activity"/>
    <property type="evidence" value="ECO:0007669"/>
    <property type="project" value="UniProtKB-KW"/>
</dbReference>
<evidence type="ECO:0000256" key="1">
    <source>
        <dbReference type="ARBA" id="ARBA00022527"/>
    </source>
</evidence>
<dbReference type="InterPro" id="IPR011009">
    <property type="entry name" value="Kinase-like_dom_sf"/>
</dbReference>
<dbReference type="Proteomes" id="UP000008064">
    <property type="component" value="Unassembled WGS sequence"/>
</dbReference>
<dbReference type="HOGENOM" id="CLU_073913_1_0_1"/>
<organism>
    <name type="scientific">Serpula lacrymans var. lacrymans (strain S7.9)</name>
    <name type="common">Dry rot fungus</name>
    <dbReference type="NCBI Taxonomy" id="578457"/>
    <lineage>
        <taxon>Eukaryota</taxon>
        <taxon>Fungi</taxon>
        <taxon>Dikarya</taxon>
        <taxon>Basidiomycota</taxon>
        <taxon>Agaricomycotina</taxon>
        <taxon>Agaricomycetes</taxon>
        <taxon>Agaricomycetidae</taxon>
        <taxon>Boletales</taxon>
        <taxon>Coniophorineae</taxon>
        <taxon>Serpulaceae</taxon>
        <taxon>Serpula</taxon>
    </lineage>
</organism>
<evidence type="ECO:0000256" key="3">
    <source>
        <dbReference type="ARBA" id="ARBA00022777"/>
    </source>
</evidence>
<reference evidence="5" key="1">
    <citation type="submission" date="2011-04" db="EMBL/GenBank/DDBJ databases">
        <title>Evolution of plant cell wall degrading machinery underlies the functional diversity of forest fungi.</title>
        <authorList>
            <consortium name="US DOE Joint Genome Institute (JGI-PGF)"/>
            <person name="Eastwood D.C."/>
            <person name="Floudas D."/>
            <person name="Binder M."/>
            <person name="Majcherczyk A."/>
            <person name="Schneider P."/>
            <person name="Aerts A."/>
            <person name="Asiegbu F.O."/>
            <person name="Baker S.E."/>
            <person name="Barry K."/>
            <person name="Bendiksby M."/>
            <person name="Blumentritt M."/>
            <person name="Coutinho P.M."/>
            <person name="Cullen D."/>
            <person name="Cullen D."/>
            <person name="Gathman A."/>
            <person name="Goodell B."/>
            <person name="Henrissat B."/>
            <person name="Ihrmark K."/>
            <person name="Kauserud H."/>
            <person name="Kohler A."/>
            <person name="LaButti K."/>
            <person name="Lapidus A."/>
            <person name="Lavin J.L."/>
            <person name="Lee Y.-H."/>
            <person name="Lindquist E."/>
            <person name="Lilly W."/>
            <person name="Lucas S."/>
            <person name="Morin E."/>
            <person name="Murat C."/>
            <person name="Oguiza J.A."/>
            <person name="Park J."/>
            <person name="Pisabarro A.G."/>
            <person name="Riley R."/>
            <person name="Rosling A."/>
            <person name="Salamov A."/>
            <person name="Schmidt O."/>
            <person name="Schmutz J."/>
            <person name="Skrede I."/>
            <person name="Stenlid J."/>
            <person name="Wiebenga A."/>
            <person name="Xie X."/>
            <person name="Kues U."/>
            <person name="Hibbett D.S."/>
            <person name="Hoffmeister D."/>
            <person name="Hogberg N."/>
            <person name="Martin F."/>
            <person name="Grigoriev I.V."/>
            <person name="Watkinson S.C."/>
        </authorList>
    </citation>
    <scope>NUCLEOTIDE SEQUENCE</scope>
    <source>
        <strain evidence="5">S7.9</strain>
    </source>
</reference>
<name>F8P7B9_SERL9</name>
<dbReference type="OrthoDB" id="301415at2759"/>
<keyword evidence="3" id="KW-0418">Kinase</keyword>
<dbReference type="RefSeq" id="XP_007322292.1">
    <property type="nucleotide sequence ID" value="XM_007322230.1"/>
</dbReference>
<dbReference type="AlphaFoldDB" id="F8P7B9"/>
<keyword evidence="1" id="KW-0723">Serine/threonine-protein kinase</keyword>
<proteinExistence type="predicted"/>
<dbReference type="Gene3D" id="3.20.200.10">
    <property type="entry name" value="MHCK/EF2 kinase"/>
    <property type="match status" value="1"/>
</dbReference>
<dbReference type="PROSITE" id="PS51158">
    <property type="entry name" value="ALPHA_KINASE"/>
    <property type="match status" value="1"/>
</dbReference>
<evidence type="ECO:0000259" key="4">
    <source>
        <dbReference type="PROSITE" id="PS51158"/>
    </source>
</evidence>